<evidence type="ECO:0000256" key="6">
    <source>
        <dbReference type="ARBA" id="ARBA00023316"/>
    </source>
</evidence>
<accession>A0ABP9HQ18</accession>
<keyword evidence="4" id="KW-0133">Cell shape</keyword>
<comment type="caution">
    <text evidence="11">The sequence shown here is derived from an EMBL/GenBank/DDBJ whole genome shotgun (WGS) entry which is preliminary data.</text>
</comment>
<keyword evidence="12" id="KW-1185">Reference proteome</keyword>
<dbReference type="PANTHER" id="PTHR21581">
    <property type="entry name" value="D-ALANYL-D-ALANINE CARBOXYPEPTIDASE"/>
    <property type="match status" value="1"/>
</dbReference>
<evidence type="ECO:0000313" key="11">
    <source>
        <dbReference type="EMBL" id="GAA4976005.1"/>
    </source>
</evidence>
<dbReference type="Proteomes" id="UP001500466">
    <property type="component" value="Unassembled WGS sequence"/>
</dbReference>
<evidence type="ECO:0000256" key="1">
    <source>
        <dbReference type="ARBA" id="ARBA00007164"/>
    </source>
</evidence>
<keyword evidence="2 9" id="KW-0732">Signal</keyword>
<dbReference type="PROSITE" id="PS51257">
    <property type="entry name" value="PROKAR_LIPOPROTEIN"/>
    <property type="match status" value="1"/>
</dbReference>
<keyword evidence="3" id="KW-0378">Hydrolase</keyword>
<protein>
    <recommendedName>
        <fullName evidence="10">Peptidase S11 D-alanyl-D-alanine carboxypeptidase A N-terminal domain-containing protein</fullName>
    </recommendedName>
</protein>
<organism evidence="11 12">
    <name type="scientific">Yinghuangia aomiensis</name>
    <dbReference type="NCBI Taxonomy" id="676205"/>
    <lineage>
        <taxon>Bacteria</taxon>
        <taxon>Bacillati</taxon>
        <taxon>Actinomycetota</taxon>
        <taxon>Actinomycetes</taxon>
        <taxon>Kitasatosporales</taxon>
        <taxon>Streptomycetaceae</taxon>
        <taxon>Yinghuangia</taxon>
    </lineage>
</organism>
<reference evidence="12" key="1">
    <citation type="journal article" date="2019" name="Int. J. Syst. Evol. Microbiol.">
        <title>The Global Catalogue of Microorganisms (GCM) 10K type strain sequencing project: providing services to taxonomists for standard genome sequencing and annotation.</title>
        <authorList>
            <consortium name="The Broad Institute Genomics Platform"/>
            <consortium name="The Broad Institute Genome Sequencing Center for Infectious Disease"/>
            <person name="Wu L."/>
            <person name="Ma J."/>
        </authorList>
    </citation>
    <scope>NUCLEOTIDE SEQUENCE [LARGE SCALE GENOMIC DNA]</scope>
    <source>
        <strain evidence="12">JCM 17986</strain>
    </source>
</reference>
<dbReference type="RefSeq" id="WP_345677778.1">
    <property type="nucleotide sequence ID" value="NZ_BAABHS010000017.1"/>
</dbReference>
<keyword evidence="5" id="KW-0573">Peptidoglycan synthesis</keyword>
<evidence type="ECO:0000256" key="3">
    <source>
        <dbReference type="ARBA" id="ARBA00022801"/>
    </source>
</evidence>
<feature type="compositionally biased region" description="Low complexity" evidence="8">
    <location>
        <begin position="33"/>
        <end position="69"/>
    </location>
</feature>
<dbReference type="InterPro" id="IPR006311">
    <property type="entry name" value="TAT_signal"/>
</dbReference>
<feature type="chain" id="PRO_5046969154" description="Peptidase S11 D-alanyl-D-alanine carboxypeptidase A N-terminal domain-containing protein" evidence="9">
    <location>
        <begin position="39"/>
        <end position="324"/>
    </location>
</feature>
<comment type="similarity">
    <text evidence="1 7">Belongs to the peptidase S11 family.</text>
</comment>
<evidence type="ECO:0000313" key="12">
    <source>
        <dbReference type="Proteomes" id="UP001500466"/>
    </source>
</evidence>
<gene>
    <name evidence="11" type="ORF">GCM10023205_48800</name>
</gene>
<dbReference type="PROSITE" id="PS51318">
    <property type="entry name" value="TAT"/>
    <property type="match status" value="1"/>
</dbReference>
<evidence type="ECO:0000256" key="4">
    <source>
        <dbReference type="ARBA" id="ARBA00022960"/>
    </source>
</evidence>
<dbReference type="PANTHER" id="PTHR21581:SF33">
    <property type="entry name" value="D-ALANYL-D-ALANINE CARBOXYPEPTIDASE DACB"/>
    <property type="match status" value="1"/>
</dbReference>
<evidence type="ECO:0000256" key="9">
    <source>
        <dbReference type="SAM" id="SignalP"/>
    </source>
</evidence>
<feature type="region of interest" description="Disordered" evidence="8">
    <location>
        <begin position="33"/>
        <end position="72"/>
    </location>
</feature>
<name>A0ABP9HQ18_9ACTN</name>
<evidence type="ECO:0000256" key="8">
    <source>
        <dbReference type="SAM" id="MobiDB-lite"/>
    </source>
</evidence>
<evidence type="ECO:0000256" key="5">
    <source>
        <dbReference type="ARBA" id="ARBA00022984"/>
    </source>
</evidence>
<dbReference type="InterPro" id="IPR018044">
    <property type="entry name" value="Peptidase_S11"/>
</dbReference>
<feature type="domain" description="Peptidase S11 D-alanyl-D-alanine carboxypeptidase A N-terminal" evidence="10">
    <location>
        <begin position="78"/>
        <end position="300"/>
    </location>
</feature>
<dbReference type="EMBL" id="BAABHS010000017">
    <property type="protein sequence ID" value="GAA4976005.1"/>
    <property type="molecule type" value="Genomic_DNA"/>
</dbReference>
<sequence>MTTIRRFRTRPRRNRLAAFGAAALLTAVAACSSSPSQTAPPSSPFPASVAGAPTAGAATTAPRGAPPAAYDWPDGGQAALLVDGQAVPVSSGETKPTPTASVAKVMTAYVFLKTKPLAPGASGPTFTISAEEANRYGERARRFESLTPVTAGERFTQRRALEALMVVSANNIAHEIARWVAGGDAAFVARMNSTARELGMTATTYTDPSGFDRTTVSTAVDQVKLFTAAMRDPAFAEIAGVRTYTAPGNRTQPNGNTLLGKDGVIAGKTGFTTPAGANLVFAAEREIDGVQRRVVGAVMAQHTGNTAAAAIEASDELIRSVGEE</sequence>
<evidence type="ECO:0000256" key="2">
    <source>
        <dbReference type="ARBA" id="ARBA00022729"/>
    </source>
</evidence>
<dbReference type="InterPro" id="IPR012338">
    <property type="entry name" value="Beta-lactam/transpept-like"/>
</dbReference>
<evidence type="ECO:0000256" key="7">
    <source>
        <dbReference type="RuleBase" id="RU004016"/>
    </source>
</evidence>
<keyword evidence="6" id="KW-0961">Cell wall biogenesis/degradation</keyword>
<dbReference type="PRINTS" id="PR00725">
    <property type="entry name" value="DADACBPTASE1"/>
</dbReference>
<dbReference type="SUPFAM" id="SSF56601">
    <property type="entry name" value="beta-lactamase/transpeptidase-like"/>
    <property type="match status" value="1"/>
</dbReference>
<dbReference type="Gene3D" id="3.40.710.10">
    <property type="entry name" value="DD-peptidase/beta-lactamase superfamily"/>
    <property type="match status" value="1"/>
</dbReference>
<dbReference type="InterPro" id="IPR001967">
    <property type="entry name" value="Peptidase_S11_N"/>
</dbReference>
<evidence type="ECO:0000259" key="10">
    <source>
        <dbReference type="Pfam" id="PF00768"/>
    </source>
</evidence>
<dbReference type="Pfam" id="PF00768">
    <property type="entry name" value="Peptidase_S11"/>
    <property type="match status" value="1"/>
</dbReference>
<proteinExistence type="inferred from homology"/>
<feature type="signal peptide" evidence="9">
    <location>
        <begin position="1"/>
        <end position="38"/>
    </location>
</feature>